<dbReference type="Pfam" id="PF04542">
    <property type="entry name" value="Sigma70_r2"/>
    <property type="match status" value="1"/>
</dbReference>
<dbReference type="RefSeq" id="WP_133585165.1">
    <property type="nucleotide sequence ID" value="NZ_SNYV01000015.1"/>
</dbReference>
<evidence type="ECO:0000256" key="3">
    <source>
        <dbReference type="ARBA" id="ARBA00023082"/>
    </source>
</evidence>
<evidence type="ECO:0000313" key="7">
    <source>
        <dbReference type="EMBL" id="TDQ76340.1"/>
    </source>
</evidence>
<dbReference type="PANTHER" id="PTHR43133:SF46">
    <property type="entry name" value="RNA POLYMERASE SIGMA-70 FACTOR ECF SUBFAMILY"/>
    <property type="match status" value="1"/>
</dbReference>
<evidence type="ECO:0000313" key="8">
    <source>
        <dbReference type="Proteomes" id="UP000295292"/>
    </source>
</evidence>
<evidence type="ECO:0000256" key="2">
    <source>
        <dbReference type="ARBA" id="ARBA00023015"/>
    </source>
</evidence>
<dbReference type="SUPFAM" id="SSF88946">
    <property type="entry name" value="Sigma2 domain of RNA polymerase sigma factors"/>
    <property type="match status" value="1"/>
</dbReference>
<feature type="domain" description="RNA polymerase sigma factor 70 region 4 type 2" evidence="6">
    <location>
        <begin position="129"/>
        <end position="178"/>
    </location>
</feature>
<proteinExistence type="inferred from homology"/>
<dbReference type="EMBL" id="SNYV01000015">
    <property type="protein sequence ID" value="TDQ76340.1"/>
    <property type="molecule type" value="Genomic_DNA"/>
</dbReference>
<dbReference type="AlphaFoldDB" id="A0A4R6WFD8"/>
<dbReference type="InterPro" id="IPR007627">
    <property type="entry name" value="RNA_pol_sigma70_r2"/>
</dbReference>
<dbReference type="Pfam" id="PF08281">
    <property type="entry name" value="Sigma70_r4_2"/>
    <property type="match status" value="1"/>
</dbReference>
<keyword evidence="3" id="KW-0731">Sigma factor</keyword>
<evidence type="ECO:0000256" key="4">
    <source>
        <dbReference type="ARBA" id="ARBA00023163"/>
    </source>
</evidence>
<name>A0A4R6WFD8_9SPHI</name>
<accession>A0A4R6WFD8</accession>
<dbReference type="InterPro" id="IPR013249">
    <property type="entry name" value="RNA_pol_sigma70_r4_t2"/>
</dbReference>
<comment type="similarity">
    <text evidence="1">Belongs to the sigma-70 factor family. ECF subfamily.</text>
</comment>
<evidence type="ECO:0000259" key="6">
    <source>
        <dbReference type="Pfam" id="PF08281"/>
    </source>
</evidence>
<dbReference type="InterPro" id="IPR013324">
    <property type="entry name" value="RNA_pol_sigma_r3/r4-like"/>
</dbReference>
<evidence type="ECO:0000259" key="5">
    <source>
        <dbReference type="Pfam" id="PF04542"/>
    </source>
</evidence>
<protein>
    <submittedName>
        <fullName evidence="7">RNA polymerase sigma-70 factor (ECF subfamily)</fullName>
    </submittedName>
</protein>
<dbReference type="InterPro" id="IPR039425">
    <property type="entry name" value="RNA_pol_sigma-70-like"/>
</dbReference>
<dbReference type="Proteomes" id="UP000295292">
    <property type="component" value="Unassembled WGS sequence"/>
</dbReference>
<keyword evidence="8" id="KW-1185">Reference proteome</keyword>
<dbReference type="InterPro" id="IPR036388">
    <property type="entry name" value="WH-like_DNA-bd_sf"/>
</dbReference>
<feature type="domain" description="RNA polymerase sigma-70 region 2" evidence="5">
    <location>
        <begin position="31"/>
        <end position="95"/>
    </location>
</feature>
<evidence type="ECO:0000256" key="1">
    <source>
        <dbReference type="ARBA" id="ARBA00010641"/>
    </source>
</evidence>
<dbReference type="InterPro" id="IPR013325">
    <property type="entry name" value="RNA_pol_sigma_r2"/>
</dbReference>
<dbReference type="NCBIfam" id="TIGR02937">
    <property type="entry name" value="sigma70-ECF"/>
    <property type="match status" value="1"/>
</dbReference>
<sequence>MDQFYPDMQSADDEALVLRIQQGDNDAFTLFYERHRTSMYLSAYHLLKDEDNANDAVQELFMKVWQSSEQINPTSNIKGYLYTVLRNRILSNMNRSKYFDEYVNSYLAFEQHHPCSTEETVLVRELQHILEEKIEKLPPKMREVYELSWNNQLSNKEIAERLNISEGTVKQHKHQAMRILRSKFPRLVIFAMLFCN</sequence>
<keyword evidence="4" id="KW-0804">Transcription</keyword>
<gene>
    <name evidence="7" type="ORF">CLV99_2927</name>
</gene>
<dbReference type="InterPro" id="IPR014284">
    <property type="entry name" value="RNA_pol_sigma-70_dom"/>
</dbReference>
<reference evidence="7 8" key="1">
    <citation type="submission" date="2019-03" db="EMBL/GenBank/DDBJ databases">
        <title>Genomic Encyclopedia of Archaeal and Bacterial Type Strains, Phase II (KMG-II): from individual species to whole genera.</title>
        <authorList>
            <person name="Goeker M."/>
        </authorList>
    </citation>
    <scope>NUCLEOTIDE SEQUENCE [LARGE SCALE GENOMIC DNA]</scope>
    <source>
        <strain evidence="7 8">DSM 28353</strain>
    </source>
</reference>
<dbReference type="GO" id="GO:0006352">
    <property type="term" value="P:DNA-templated transcription initiation"/>
    <property type="evidence" value="ECO:0007669"/>
    <property type="project" value="InterPro"/>
</dbReference>
<dbReference type="PANTHER" id="PTHR43133">
    <property type="entry name" value="RNA POLYMERASE ECF-TYPE SIGMA FACTO"/>
    <property type="match status" value="1"/>
</dbReference>
<dbReference type="SUPFAM" id="SSF88659">
    <property type="entry name" value="Sigma3 and sigma4 domains of RNA polymerase sigma factors"/>
    <property type="match status" value="1"/>
</dbReference>
<keyword evidence="2" id="KW-0805">Transcription regulation</keyword>
<dbReference type="CDD" id="cd06171">
    <property type="entry name" value="Sigma70_r4"/>
    <property type="match status" value="1"/>
</dbReference>
<comment type="caution">
    <text evidence="7">The sequence shown here is derived from an EMBL/GenBank/DDBJ whole genome shotgun (WGS) entry which is preliminary data.</text>
</comment>
<dbReference type="NCBIfam" id="TIGR02985">
    <property type="entry name" value="Sig70_bacteroi1"/>
    <property type="match status" value="1"/>
</dbReference>
<dbReference type="GO" id="GO:0016987">
    <property type="term" value="F:sigma factor activity"/>
    <property type="evidence" value="ECO:0007669"/>
    <property type="project" value="UniProtKB-KW"/>
</dbReference>
<dbReference type="Gene3D" id="1.10.10.10">
    <property type="entry name" value="Winged helix-like DNA-binding domain superfamily/Winged helix DNA-binding domain"/>
    <property type="match status" value="1"/>
</dbReference>
<dbReference type="OrthoDB" id="659569at2"/>
<dbReference type="GO" id="GO:0003677">
    <property type="term" value="F:DNA binding"/>
    <property type="evidence" value="ECO:0007669"/>
    <property type="project" value="InterPro"/>
</dbReference>
<dbReference type="Gene3D" id="1.10.1740.10">
    <property type="match status" value="1"/>
</dbReference>
<organism evidence="7 8">
    <name type="scientific">Sphingobacterium yanglingense</name>
    <dbReference type="NCBI Taxonomy" id="1437280"/>
    <lineage>
        <taxon>Bacteria</taxon>
        <taxon>Pseudomonadati</taxon>
        <taxon>Bacteroidota</taxon>
        <taxon>Sphingobacteriia</taxon>
        <taxon>Sphingobacteriales</taxon>
        <taxon>Sphingobacteriaceae</taxon>
        <taxon>Sphingobacterium</taxon>
    </lineage>
</organism>
<dbReference type="InterPro" id="IPR014327">
    <property type="entry name" value="RNA_pol_sigma70_bacteroid"/>
</dbReference>